<dbReference type="EMBL" id="AP023343">
    <property type="protein sequence ID" value="BCI86244.1"/>
    <property type="molecule type" value="Genomic_DNA"/>
</dbReference>
<evidence type="ECO:0000256" key="1">
    <source>
        <dbReference type="SAM" id="MobiDB-lite"/>
    </source>
</evidence>
<keyword evidence="3" id="KW-1185">Reference proteome</keyword>
<accession>A0A7G1I737</accession>
<evidence type="ECO:0000313" key="3">
    <source>
        <dbReference type="Proteomes" id="UP000516380"/>
    </source>
</evidence>
<protein>
    <submittedName>
        <fullName evidence="2">Uncharacterized protein</fullName>
    </submittedName>
</protein>
<evidence type="ECO:0000313" key="2">
    <source>
        <dbReference type="EMBL" id="BCI86244.1"/>
    </source>
</evidence>
<gene>
    <name evidence="2" type="ORF">NIIDMKKI_14500</name>
</gene>
<sequence>MFCPKKFVATNDSTDTRLAVTAAGCTVADNAASKTVAAARLNGGRLGLPAAPLNHPTYGVAAAAIDTEAGPDHGPAANPLTTESNDAADARRSAARLSHAEAAVCSGPDPAPAKIRAELTSGGNHANSGIMPTPNLRPY</sequence>
<dbReference type="Proteomes" id="UP000516380">
    <property type="component" value="Chromosome"/>
</dbReference>
<reference evidence="2 3" key="1">
    <citation type="submission" date="2020-07" db="EMBL/GenBank/DDBJ databases">
        <title>Mycobacterium kansasii (former subtype) with zoonotic potential isolated from diseased indoor pet cat, Japan.</title>
        <authorList>
            <person name="Fukano H."/>
            <person name="Terazono T."/>
            <person name="Hoshino Y."/>
        </authorList>
    </citation>
    <scope>NUCLEOTIDE SEQUENCE [LARGE SCALE GENOMIC DNA]</scope>
    <source>
        <strain evidence="2 3">Kuro-I</strain>
    </source>
</reference>
<dbReference type="AlphaFoldDB" id="A0A7G1I737"/>
<organism evidence="2 3">
    <name type="scientific">Mycobacterium kansasii</name>
    <dbReference type="NCBI Taxonomy" id="1768"/>
    <lineage>
        <taxon>Bacteria</taxon>
        <taxon>Bacillati</taxon>
        <taxon>Actinomycetota</taxon>
        <taxon>Actinomycetes</taxon>
        <taxon>Mycobacteriales</taxon>
        <taxon>Mycobacteriaceae</taxon>
        <taxon>Mycobacterium</taxon>
    </lineage>
</organism>
<name>A0A7G1I737_MYCKA</name>
<proteinExistence type="predicted"/>
<feature type="region of interest" description="Disordered" evidence="1">
    <location>
        <begin position="67"/>
        <end position="139"/>
    </location>
</feature>